<dbReference type="InterPro" id="IPR028261">
    <property type="entry name" value="DPD_II"/>
</dbReference>
<dbReference type="PANTHER" id="PTHR42783">
    <property type="entry name" value="GLUTAMATE SYNTHASE [NADPH] SMALL CHAIN"/>
    <property type="match status" value="1"/>
</dbReference>
<proteinExistence type="predicted"/>
<dbReference type="SUPFAM" id="SSF46548">
    <property type="entry name" value="alpha-helical ferredoxin"/>
    <property type="match status" value="1"/>
</dbReference>
<dbReference type="PANTHER" id="PTHR42783:SF3">
    <property type="entry name" value="GLUTAMATE SYNTHASE [NADPH] SMALL CHAIN-RELATED"/>
    <property type="match status" value="1"/>
</dbReference>
<protein>
    <submittedName>
        <fullName evidence="3">Glutamate synthase [NADPH] small chain</fullName>
        <ecNumber evidence="3">1.4.1.13</ecNumber>
    </submittedName>
</protein>
<feature type="domain" description="Dihydroprymidine dehydrogenase" evidence="2">
    <location>
        <begin position="25"/>
        <end position="142"/>
    </location>
</feature>
<dbReference type="SUPFAM" id="SSF51971">
    <property type="entry name" value="Nucleotide-binding domain"/>
    <property type="match status" value="2"/>
</dbReference>
<name>A0A1W1ED15_9ZZZZ</name>
<dbReference type="Gene3D" id="3.50.50.60">
    <property type="entry name" value="FAD/NAD(P)-binding domain"/>
    <property type="match status" value="3"/>
</dbReference>
<dbReference type="EMBL" id="FPKX01000027">
    <property type="protein sequence ID" value="SFZ97903.1"/>
    <property type="molecule type" value="Genomic_DNA"/>
</dbReference>
<dbReference type="InterPro" id="IPR009051">
    <property type="entry name" value="Helical_ferredxn"/>
</dbReference>
<dbReference type="GO" id="GO:0051536">
    <property type="term" value="F:iron-sulfur cluster binding"/>
    <property type="evidence" value="ECO:0007669"/>
    <property type="project" value="InterPro"/>
</dbReference>
<evidence type="ECO:0000259" key="1">
    <source>
        <dbReference type="Pfam" id="PF07992"/>
    </source>
</evidence>
<dbReference type="Gene3D" id="1.10.1060.10">
    <property type="entry name" value="Alpha-helical ferredoxin"/>
    <property type="match status" value="1"/>
</dbReference>
<dbReference type="GO" id="GO:0004355">
    <property type="term" value="F:glutamate synthase (NADPH) activity"/>
    <property type="evidence" value="ECO:0007669"/>
    <property type="project" value="UniProtKB-EC"/>
</dbReference>
<feature type="domain" description="FAD/NAD(P)-binding" evidence="1">
    <location>
        <begin position="157"/>
        <end position="458"/>
    </location>
</feature>
<sequence length="473" mass="52974">MSMVKFNEIKKERFNKRDADERSLDFDSIYENFIDKDMLKQASRCVKCPVDKFKDFMINPIFCKTGCPLTNRIPEWIEKTYDEDYYAAAKLSHDMSPFPEILGRVCPKVGLCESSCNLEKSEYKAISIGEVEIFLNEKAFEDGFVPDYGKNIIKKGKVAIVGSGPASLSCATFLLRAGVEVELFEKQDRCGGLLTYGIPNFKLPKNIVSRRIEWMKDAGMIIHTNTEVGKDVSIKSLVEGYDALFLGLGAPDGRSARIENEYANGVYHVMHVLKAEQKIIFDKNFNDSMLKDKNVVVIGGGDSAMDAVRTAIRQKAKSSTCIYRRDEESMPGSKSEVKNAKEEGVKFIFNQAPKKVLVDESMNVIGLEMAKTKIELSDDGRNKLIVLDDNKSNIEVDIIILALGFDNKLFDFYKDLNLELGKWNDISINEKQETSHKNVYAGGDVVRGADLAVTAALDGRTAAYSIIEKLKKS</sequence>
<gene>
    <name evidence="3" type="ORF">MNB_SV-5-475</name>
</gene>
<dbReference type="EC" id="1.4.1.13" evidence="3"/>
<dbReference type="PRINTS" id="PR00419">
    <property type="entry name" value="ADXRDTASE"/>
</dbReference>
<keyword evidence="3" id="KW-0560">Oxidoreductase</keyword>
<reference evidence="3" key="1">
    <citation type="submission" date="2016-10" db="EMBL/GenBank/DDBJ databases">
        <authorList>
            <person name="de Groot N.N."/>
        </authorList>
    </citation>
    <scope>NUCLEOTIDE SEQUENCE</scope>
</reference>
<organism evidence="3">
    <name type="scientific">hydrothermal vent metagenome</name>
    <dbReference type="NCBI Taxonomy" id="652676"/>
    <lineage>
        <taxon>unclassified sequences</taxon>
        <taxon>metagenomes</taxon>
        <taxon>ecological metagenomes</taxon>
    </lineage>
</organism>
<accession>A0A1W1ED15</accession>
<dbReference type="Pfam" id="PF07992">
    <property type="entry name" value="Pyr_redox_2"/>
    <property type="match status" value="1"/>
</dbReference>
<dbReference type="InterPro" id="IPR023753">
    <property type="entry name" value="FAD/NAD-binding_dom"/>
</dbReference>
<evidence type="ECO:0000259" key="2">
    <source>
        <dbReference type="Pfam" id="PF14691"/>
    </source>
</evidence>
<evidence type="ECO:0000313" key="3">
    <source>
        <dbReference type="EMBL" id="SFZ97903.1"/>
    </source>
</evidence>
<dbReference type="Pfam" id="PF14691">
    <property type="entry name" value="Fer4_20"/>
    <property type="match status" value="1"/>
</dbReference>
<dbReference type="AlphaFoldDB" id="A0A1W1ED15"/>
<dbReference type="InterPro" id="IPR036188">
    <property type="entry name" value="FAD/NAD-bd_sf"/>
</dbReference>